<dbReference type="STRING" id="1314771.A0A197JJU0"/>
<reference evidence="2 3" key="1">
    <citation type="submission" date="2016-05" db="EMBL/GenBank/DDBJ databases">
        <title>Genome sequencing reveals origins of a unique bacterial endosymbiosis in the earliest lineages of terrestrial Fungi.</title>
        <authorList>
            <consortium name="DOE Joint Genome Institute"/>
            <person name="Uehling J."/>
            <person name="Gryganskyi A."/>
            <person name="Hameed K."/>
            <person name="Tschaplinski T."/>
            <person name="Misztal P."/>
            <person name="Wu S."/>
            <person name="Desiro A."/>
            <person name="Vande Pol N."/>
            <person name="Du Z.-Y."/>
            <person name="Zienkiewicz A."/>
            <person name="Zienkiewicz K."/>
            <person name="Morin E."/>
            <person name="Tisserant E."/>
            <person name="Splivallo R."/>
            <person name="Hainaut M."/>
            <person name="Henrissat B."/>
            <person name="Ohm R."/>
            <person name="Kuo A."/>
            <person name="Yan J."/>
            <person name="Lipzen A."/>
            <person name="Nolan M."/>
            <person name="Labutti K."/>
            <person name="Barry K."/>
            <person name="Goldstein A."/>
            <person name="Labbe J."/>
            <person name="Schadt C."/>
            <person name="Tuskan G."/>
            <person name="Grigoriev I."/>
            <person name="Martin F."/>
            <person name="Vilgalys R."/>
            <person name="Bonito G."/>
        </authorList>
    </citation>
    <scope>NUCLEOTIDE SEQUENCE [LARGE SCALE GENOMIC DNA]</scope>
    <source>
        <strain evidence="2 3">AG-77</strain>
    </source>
</reference>
<dbReference type="PANTHER" id="PTHR10000:SF8">
    <property type="entry name" value="HAD SUPERFAMILY HYDROLASE-LIKE, TYPE 3"/>
    <property type="match status" value="1"/>
</dbReference>
<dbReference type="Gene3D" id="3.30.1240.10">
    <property type="match status" value="2"/>
</dbReference>
<dbReference type="Gene3D" id="3.40.50.1000">
    <property type="entry name" value="HAD superfamily/HAD-like"/>
    <property type="match status" value="2"/>
</dbReference>
<name>A0A197JJU0_9FUNG</name>
<feature type="region of interest" description="Disordered" evidence="1">
    <location>
        <begin position="155"/>
        <end position="177"/>
    </location>
</feature>
<accession>A0A197JJU0</accession>
<dbReference type="Proteomes" id="UP000078512">
    <property type="component" value="Unassembled WGS sequence"/>
</dbReference>
<dbReference type="PANTHER" id="PTHR10000">
    <property type="entry name" value="PHOSPHOSERINE PHOSPHATASE"/>
    <property type="match status" value="1"/>
</dbReference>
<dbReference type="InterPro" id="IPR036412">
    <property type="entry name" value="HAD-like_sf"/>
</dbReference>
<dbReference type="GO" id="GO:0005829">
    <property type="term" value="C:cytosol"/>
    <property type="evidence" value="ECO:0007669"/>
    <property type="project" value="TreeGrafter"/>
</dbReference>
<dbReference type="PROSITE" id="PS01228">
    <property type="entry name" value="COF_1"/>
    <property type="match status" value="1"/>
</dbReference>
<dbReference type="InterPro" id="IPR023214">
    <property type="entry name" value="HAD_sf"/>
</dbReference>
<keyword evidence="3" id="KW-1185">Reference proteome</keyword>
<dbReference type="GO" id="GO:0016791">
    <property type="term" value="F:phosphatase activity"/>
    <property type="evidence" value="ECO:0007669"/>
    <property type="project" value="TreeGrafter"/>
</dbReference>
<evidence type="ECO:0000313" key="2">
    <source>
        <dbReference type="EMBL" id="OAQ25243.1"/>
    </source>
</evidence>
<protein>
    <submittedName>
        <fullName evidence="2">HAD-like protein</fullName>
    </submittedName>
</protein>
<gene>
    <name evidence="2" type="ORF">K457DRAFT_141337</name>
</gene>
<sequence length="383" mass="42484">MPAPVITFHRSEKLPTLLVTDLDGTLLTPQHTISPRSIKALCLAQSYSNTSPSTTTTAQQHMQIMIASGRSPRSIQKVIDLFHGQMIPDAVICCNGALNYNPRTRQISVPQFMPLDQALEMVQTLRAQIRGFMTPREKVPEKSLLNPDQYLLQDQNQNQDPTTTTATTNNNNNKGEMQGRPGFACEVIYFLNPYTGPQPPTTDWTPQYAQDTTFVCDKTWEFQRKHTFYYEYTSIDSFEQFIQSLPGRGGIVKLMALDRNRIAPVVYESLPVSLTSPTTTTSTGKEDRPPGLTLTYSGDYFLEISAAGVNKGLGLSAYCALHNIPREEVVAFGDLLNDAEMLQFAGLGLCMGNGHEDMKKLADRVIGTNAEDGLAVEVESWFA</sequence>
<dbReference type="Pfam" id="PF08282">
    <property type="entry name" value="Hydrolase_3"/>
    <property type="match status" value="2"/>
</dbReference>
<evidence type="ECO:0000313" key="3">
    <source>
        <dbReference type="Proteomes" id="UP000078512"/>
    </source>
</evidence>
<dbReference type="SUPFAM" id="SSF56784">
    <property type="entry name" value="HAD-like"/>
    <property type="match status" value="1"/>
</dbReference>
<dbReference type="EMBL" id="KV442081">
    <property type="protein sequence ID" value="OAQ25243.1"/>
    <property type="molecule type" value="Genomic_DNA"/>
</dbReference>
<evidence type="ECO:0000256" key="1">
    <source>
        <dbReference type="SAM" id="MobiDB-lite"/>
    </source>
</evidence>
<dbReference type="AlphaFoldDB" id="A0A197JJU0"/>
<organism evidence="2 3">
    <name type="scientific">Linnemannia elongata AG-77</name>
    <dbReference type="NCBI Taxonomy" id="1314771"/>
    <lineage>
        <taxon>Eukaryota</taxon>
        <taxon>Fungi</taxon>
        <taxon>Fungi incertae sedis</taxon>
        <taxon>Mucoromycota</taxon>
        <taxon>Mortierellomycotina</taxon>
        <taxon>Mortierellomycetes</taxon>
        <taxon>Mortierellales</taxon>
        <taxon>Mortierellaceae</taxon>
        <taxon>Linnemannia</taxon>
    </lineage>
</organism>
<dbReference type="OrthoDB" id="27226at2759"/>
<feature type="compositionally biased region" description="Low complexity" evidence="1">
    <location>
        <begin position="155"/>
        <end position="173"/>
    </location>
</feature>
<proteinExistence type="predicted"/>
<dbReference type="GO" id="GO:0000287">
    <property type="term" value="F:magnesium ion binding"/>
    <property type="evidence" value="ECO:0007669"/>
    <property type="project" value="TreeGrafter"/>
</dbReference>